<reference evidence="2 3" key="1">
    <citation type="journal article" date="2015" name="Genome Announc.">
        <title>Expanding the biotechnology potential of lactobacilli through comparative genomics of 213 strains and associated genera.</title>
        <authorList>
            <person name="Sun Z."/>
            <person name="Harris H.M."/>
            <person name="McCann A."/>
            <person name="Guo C."/>
            <person name="Argimon S."/>
            <person name="Zhang W."/>
            <person name="Yang X."/>
            <person name="Jeffery I.B."/>
            <person name="Cooney J.C."/>
            <person name="Kagawa T.F."/>
            <person name="Liu W."/>
            <person name="Song Y."/>
            <person name="Salvetti E."/>
            <person name="Wrobel A."/>
            <person name="Rasinkangas P."/>
            <person name="Parkhill J."/>
            <person name="Rea M.C."/>
            <person name="O'Sullivan O."/>
            <person name="Ritari J."/>
            <person name="Douillard F.P."/>
            <person name="Paul Ross R."/>
            <person name="Yang R."/>
            <person name="Briner A.E."/>
            <person name="Felis G.E."/>
            <person name="de Vos W.M."/>
            <person name="Barrangou R."/>
            <person name="Klaenhammer T.R."/>
            <person name="Caufield P.W."/>
            <person name="Cui Y."/>
            <person name="Zhang H."/>
            <person name="O'Toole P.W."/>
        </authorList>
    </citation>
    <scope>NUCLEOTIDE SEQUENCE [LARGE SCALE GENOMIC DNA]</scope>
    <source>
        <strain evidence="2 3">DSM 20634</strain>
    </source>
</reference>
<evidence type="ECO:0000313" key="3">
    <source>
        <dbReference type="Proteomes" id="UP000051733"/>
    </source>
</evidence>
<keyword evidence="1" id="KW-1133">Transmembrane helix</keyword>
<organism evidence="2 3">
    <name type="scientific">Paucilactobacillus vaccinostercus DSM 20634</name>
    <dbReference type="NCBI Taxonomy" id="1423813"/>
    <lineage>
        <taxon>Bacteria</taxon>
        <taxon>Bacillati</taxon>
        <taxon>Bacillota</taxon>
        <taxon>Bacilli</taxon>
        <taxon>Lactobacillales</taxon>
        <taxon>Lactobacillaceae</taxon>
        <taxon>Paucilactobacillus</taxon>
    </lineage>
</organism>
<keyword evidence="3" id="KW-1185">Reference proteome</keyword>
<accession>A0A0R2ACP8</accession>
<keyword evidence="1" id="KW-0812">Transmembrane</keyword>
<dbReference type="PATRIC" id="fig|1423813.3.peg.1528"/>
<dbReference type="Proteomes" id="UP000051733">
    <property type="component" value="Unassembled WGS sequence"/>
</dbReference>
<dbReference type="STRING" id="1423813.FC26_GL001503"/>
<name>A0A0R2ACP8_9LACO</name>
<comment type="caution">
    <text evidence="2">The sequence shown here is derived from an EMBL/GenBank/DDBJ whole genome shotgun (WGS) entry which is preliminary data.</text>
</comment>
<protein>
    <recommendedName>
        <fullName evidence="4">DUF2334 domain-containing protein</fullName>
    </recommendedName>
</protein>
<evidence type="ECO:0000313" key="2">
    <source>
        <dbReference type="EMBL" id="KRM61430.1"/>
    </source>
</evidence>
<evidence type="ECO:0000256" key="1">
    <source>
        <dbReference type="SAM" id="Phobius"/>
    </source>
</evidence>
<feature type="transmembrane region" description="Helical" evidence="1">
    <location>
        <begin position="490"/>
        <end position="509"/>
    </location>
</feature>
<dbReference type="RefSeq" id="WP_057778572.1">
    <property type="nucleotide sequence ID" value="NZ_AYYY01000025.1"/>
</dbReference>
<proteinExistence type="predicted"/>
<keyword evidence="1" id="KW-0472">Membrane</keyword>
<dbReference type="EMBL" id="AYYY01000025">
    <property type="protein sequence ID" value="KRM61430.1"/>
    <property type="molecule type" value="Genomic_DNA"/>
</dbReference>
<dbReference type="AlphaFoldDB" id="A0A0R2ACP8"/>
<evidence type="ECO:0008006" key="4">
    <source>
        <dbReference type="Google" id="ProtNLM"/>
    </source>
</evidence>
<sequence length="519" mass="58494">MIKKWRWSMMVLLGLLVFSIITVIKPVPVAAAETNRVLLVYDSKNTVAHGEKKIDVLQRILTSMNLSVKTVKASNYHAGELNATYTGVITMVNWRQAGLKNTQFETDRAHFTGIKLHIGDCLTGTEAKDLQGKIKVLNEQQLILKNGNDQQLLPFSDHLEVLDQLPVNAIKVGQLTSQQTDQKTYDYGVIVGKNAYLPYLKTRGLSLLVAEQTITQLFGQTQQYQPLLTFTDVSPYANLKVLDQLSEYCYKRKIPFAISTTTVADNTDLQAFAQFTAFLRRIEKRNGVIFVQAPVIGGATQSDGQRLSEMFTSYLVSFSRYQVYPVGISAPGYWNQDQVLRRNSLAKANHWLLLPNTDVTYLKQDNKSQVANQSFMAVSAASLTTIQNQSQIKFNVPTAVTVLVPSSMKKIHIVEREISGLGFQWFNFAQSKTSTEIKSGTTTVNYRQGKYYVNGSEEPITMSDQAHTKESVQPKTKVLFKSFFKTQGQIIGVFFGIVFIVLLIFILIGRRIYRNMFKR</sequence>
<gene>
    <name evidence="2" type="ORF">FC26_GL001503</name>
</gene>
<dbReference type="OrthoDB" id="2173243at2"/>